<comment type="caution">
    <text evidence="12">The sequence shown here is derived from an EMBL/GenBank/DDBJ whole genome shotgun (WGS) entry which is preliminary data.</text>
</comment>
<sequence>MDPATVKWNAAVQKRVGETSSMLSHMKGIKMMGLTDFFHGLVQSLRVHELKVSARVRWLLVHFVTLAAISAQITPVVVILSAIYWTKADEGLSVAEAFTSLSLISLVTQPLVAILVSLMQIAGVFGGCGRIQAFLQLEEQKDGRSSLEPSSSVEGRHSTAEKTLNSSQKEDQIPAPQEPPVVSIQEATFQTDDEVTLLKHINLNVLQGTLNMVIGRVGCGKSSLLKAIVGELVPTTGHVRAENSVGYCDQIPWLRNITIKNNIIGQSPFDEKWFDTVLRSCALDQDMHQLPEGYETIVGSGGVALSGGQKQRVVKALARAVYSQKRLIVLDDAFSSLDNSTSEKVFQRLLGANGLLRRNKTTVILTTSKVHFLPSADYITMLEYGSITRNQEPYDKLETLAKVFLDDDEQNQGDKKPPRPSEKSSAKKEVDLARQTGDTACYKIYLRSMGWKIITIVFPLAVISTVLEVMPQIWLRLWTERADGSKDARYAGGYVGFTLASMLLGTFNLGYFLIMAVPKSSNRLHEQLLTSVTRAPLYFFTTTESGSILNRFSQDMTLIDGTLPLAFYLTLDCK</sequence>
<dbReference type="InterPro" id="IPR011527">
    <property type="entry name" value="ABC1_TM_dom"/>
</dbReference>
<keyword evidence="2" id="KW-0813">Transport</keyword>
<dbReference type="PANTHER" id="PTHR24223:SF399">
    <property type="entry name" value="ABC TRANSPORTER ATNG"/>
    <property type="match status" value="1"/>
</dbReference>
<dbReference type="GO" id="GO:0140359">
    <property type="term" value="F:ABC-type transporter activity"/>
    <property type="evidence" value="ECO:0007669"/>
    <property type="project" value="InterPro"/>
</dbReference>
<feature type="domain" description="ABC transmembrane type-1" evidence="11">
    <location>
        <begin position="1"/>
        <end position="123"/>
    </location>
</feature>
<dbReference type="Proteomes" id="UP001152087">
    <property type="component" value="Unassembled WGS sequence"/>
</dbReference>
<accession>A0A9W8V4B0</accession>
<keyword evidence="4" id="KW-0547">Nucleotide-binding</keyword>
<evidence type="ECO:0000313" key="13">
    <source>
        <dbReference type="Proteomes" id="UP001152087"/>
    </source>
</evidence>
<feature type="transmembrane region" description="Helical" evidence="9">
    <location>
        <begin position="494"/>
        <end position="514"/>
    </location>
</feature>
<feature type="transmembrane region" description="Helical" evidence="9">
    <location>
        <begin position="97"/>
        <end position="125"/>
    </location>
</feature>
<reference evidence="12" key="1">
    <citation type="submission" date="2022-09" db="EMBL/GenBank/DDBJ databases">
        <title>Fusarium specimens isolated from Avocado Roots.</title>
        <authorList>
            <person name="Stajich J."/>
            <person name="Roper C."/>
            <person name="Heimlech-Rivalta G."/>
        </authorList>
    </citation>
    <scope>NUCLEOTIDE SEQUENCE</scope>
    <source>
        <strain evidence="12">A02</strain>
    </source>
</reference>
<evidence type="ECO:0000256" key="3">
    <source>
        <dbReference type="ARBA" id="ARBA00022692"/>
    </source>
</evidence>
<evidence type="ECO:0000256" key="8">
    <source>
        <dbReference type="SAM" id="MobiDB-lite"/>
    </source>
</evidence>
<keyword evidence="7 9" id="KW-0472">Membrane</keyword>
<evidence type="ECO:0000313" key="12">
    <source>
        <dbReference type="EMBL" id="KAJ4193590.1"/>
    </source>
</evidence>
<organism evidence="12 13">
    <name type="scientific">Fusarium falciforme</name>
    <dbReference type="NCBI Taxonomy" id="195108"/>
    <lineage>
        <taxon>Eukaryota</taxon>
        <taxon>Fungi</taxon>
        <taxon>Dikarya</taxon>
        <taxon>Ascomycota</taxon>
        <taxon>Pezizomycotina</taxon>
        <taxon>Sordariomycetes</taxon>
        <taxon>Hypocreomycetidae</taxon>
        <taxon>Hypocreales</taxon>
        <taxon>Nectriaceae</taxon>
        <taxon>Fusarium</taxon>
        <taxon>Fusarium solani species complex</taxon>
    </lineage>
</organism>
<dbReference type="SUPFAM" id="SSF90123">
    <property type="entry name" value="ABC transporter transmembrane region"/>
    <property type="match status" value="2"/>
</dbReference>
<evidence type="ECO:0000256" key="1">
    <source>
        <dbReference type="ARBA" id="ARBA00004370"/>
    </source>
</evidence>
<dbReference type="EMBL" id="JAOQAV010000006">
    <property type="protein sequence ID" value="KAJ4193590.1"/>
    <property type="molecule type" value="Genomic_DNA"/>
</dbReference>
<dbReference type="GO" id="GO:0016020">
    <property type="term" value="C:membrane"/>
    <property type="evidence" value="ECO:0007669"/>
    <property type="project" value="UniProtKB-SubCell"/>
</dbReference>
<dbReference type="InterPro" id="IPR003439">
    <property type="entry name" value="ABC_transporter-like_ATP-bd"/>
</dbReference>
<feature type="region of interest" description="Disordered" evidence="8">
    <location>
        <begin position="408"/>
        <end position="430"/>
    </location>
</feature>
<dbReference type="Pfam" id="PF00664">
    <property type="entry name" value="ABC_membrane"/>
    <property type="match status" value="1"/>
</dbReference>
<feature type="compositionally biased region" description="Basic and acidic residues" evidence="8">
    <location>
        <begin position="412"/>
        <end position="430"/>
    </location>
</feature>
<keyword evidence="13" id="KW-1185">Reference proteome</keyword>
<dbReference type="SUPFAM" id="SSF52540">
    <property type="entry name" value="P-loop containing nucleoside triphosphate hydrolases"/>
    <property type="match status" value="1"/>
</dbReference>
<dbReference type="PROSITE" id="PS50893">
    <property type="entry name" value="ABC_TRANSPORTER_2"/>
    <property type="match status" value="1"/>
</dbReference>
<feature type="region of interest" description="Disordered" evidence="8">
    <location>
        <begin position="145"/>
        <end position="179"/>
    </location>
</feature>
<feature type="domain" description="ABC transporter" evidence="10">
    <location>
        <begin position="182"/>
        <end position="409"/>
    </location>
</feature>
<dbReference type="CDD" id="cd03250">
    <property type="entry name" value="ABCC_MRP_domain1"/>
    <property type="match status" value="1"/>
</dbReference>
<dbReference type="PANTHER" id="PTHR24223">
    <property type="entry name" value="ATP-BINDING CASSETTE SUB-FAMILY C"/>
    <property type="match status" value="1"/>
</dbReference>
<evidence type="ECO:0000256" key="9">
    <source>
        <dbReference type="SAM" id="Phobius"/>
    </source>
</evidence>
<evidence type="ECO:0000259" key="10">
    <source>
        <dbReference type="PROSITE" id="PS50893"/>
    </source>
</evidence>
<dbReference type="InterPro" id="IPR036640">
    <property type="entry name" value="ABC1_TM_sf"/>
</dbReference>
<dbReference type="InterPro" id="IPR050173">
    <property type="entry name" value="ABC_transporter_C-like"/>
</dbReference>
<keyword evidence="5" id="KW-0067">ATP-binding</keyword>
<evidence type="ECO:0008006" key="14">
    <source>
        <dbReference type="Google" id="ProtNLM"/>
    </source>
</evidence>
<dbReference type="AlphaFoldDB" id="A0A9W8V4B0"/>
<feature type="domain" description="ABC transmembrane type-1" evidence="11">
    <location>
        <begin position="456"/>
        <end position="573"/>
    </location>
</feature>
<evidence type="ECO:0000259" key="11">
    <source>
        <dbReference type="PROSITE" id="PS50929"/>
    </source>
</evidence>
<evidence type="ECO:0000256" key="2">
    <source>
        <dbReference type="ARBA" id="ARBA00022448"/>
    </source>
</evidence>
<comment type="subcellular location">
    <subcellularLocation>
        <location evidence="1">Membrane</location>
    </subcellularLocation>
</comment>
<dbReference type="Gene3D" id="1.20.1560.10">
    <property type="entry name" value="ABC transporter type 1, transmembrane domain"/>
    <property type="match status" value="2"/>
</dbReference>
<protein>
    <recommendedName>
        <fullName evidence="14">ABC transporter</fullName>
    </recommendedName>
</protein>
<keyword evidence="6 9" id="KW-1133">Transmembrane helix</keyword>
<keyword evidence="3 9" id="KW-0812">Transmembrane</keyword>
<name>A0A9W8V4B0_9HYPO</name>
<dbReference type="GO" id="GO:0005524">
    <property type="term" value="F:ATP binding"/>
    <property type="evidence" value="ECO:0007669"/>
    <property type="project" value="UniProtKB-KW"/>
</dbReference>
<gene>
    <name evidence="12" type="ORF">NW755_003584</name>
</gene>
<feature type="transmembrane region" description="Helical" evidence="9">
    <location>
        <begin position="453"/>
        <end position="474"/>
    </location>
</feature>
<feature type="transmembrane region" description="Helical" evidence="9">
    <location>
        <begin position="58"/>
        <end position="85"/>
    </location>
</feature>
<proteinExistence type="predicted"/>
<dbReference type="GO" id="GO:0016887">
    <property type="term" value="F:ATP hydrolysis activity"/>
    <property type="evidence" value="ECO:0007669"/>
    <property type="project" value="InterPro"/>
</dbReference>
<dbReference type="InterPro" id="IPR003593">
    <property type="entry name" value="AAA+_ATPase"/>
</dbReference>
<dbReference type="PROSITE" id="PS50929">
    <property type="entry name" value="ABC_TM1F"/>
    <property type="match status" value="2"/>
</dbReference>
<evidence type="ECO:0000256" key="5">
    <source>
        <dbReference type="ARBA" id="ARBA00022840"/>
    </source>
</evidence>
<dbReference type="Pfam" id="PF00005">
    <property type="entry name" value="ABC_tran"/>
    <property type="match status" value="1"/>
</dbReference>
<evidence type="ECO:0000256" key="4">
    <source>
        <dbReference type="ARBA" id="ARBA00022741"/>
    </source>
</evidence>
<evidence type="ECO:0000256" key="7">
    <source>
        <dbReference type="ARBA" id="ARBA00023136"/>
    </source>
</evidence>
<dbReference type="SMART" id="SM00382">
    <property type="entry name" value="AAA"/>
    <property type="match status" value="1"/>
</dbReference>
<evidence type="ECO:0000256" key="6">
    <source>
        <dbReference type="ARBA" id="ARBA00022989"/>
    </source>
</evidence>
<dbReference type="InterPro" id="IPR027417">
    <property type="entry name" value="P-loop_NTPase"/>
</dbReference>
<dbReference type="Gene3D" id="3.40.50.300">
    <property type="entry name" value="P-loop containing nucleotide triphosphate hydrolases"/>
    <property type="match status" value="1"/>
</dbReference>